<organism evidence="2 3">
    <name type="scientific">Pseudomonas phage vB_PaeM_PAO1_Ab17</name>
    <dbReference type="NCBI Taxonomy" id="1548904"/>
    <lineage>
        <taxon>Viruses</taxon>
        <taxon>Duplodnaviria</taxon>
        <taxon>Heunggongvirae</taxon>
        <taxon>Uroviricota</taxon>
        <taxon>Caudoviricetes</taxon>
        <taxon>Vandenendeviridae</taxon>
        <taxon>Nankokuvirus</taxon>
        <taxon>Nankokuvirus Ab03</taxon>
    </lineage>
</organism>
<sequence>MIELSFSSVVNTLIEQQLNNVRTAIPGRVIRVYRDLETLMIDAQPLVNRLYDDGSSEEQPTILSVPVQMPGTRRTLVSFPLFPGDEVLLIFCERGIDNFKAGTGNPTKPTGSRTFSGRDAVAIPGVFPFAVSPNNPAHRKFPHSTYDLVVAHNLATATECEVRLKENGNIELLTDLDVNVKARNITLEGSEGITLNTPSLKVQAQTTTWTGNITHSGNYTQTGVSTFNGIPFHTHVHGGVMPGGGTTAVPQA</sequence>
<dbReference type="EMBL" id="LN610576">
    <property type="protein sequence ID" value="CEF89566.1"/>
    <property type="molecule type" value="Genomic_DNA"/>
</dbReference>
<evidence type="ECO:0000259" key="1">
    <source>
        <dbReference type="Pfam" id="PF18352"/>
    </source>
</evidence>
<gene>
    <name evidence="2" type="primary">ORF76</name>
</gene>
<dbReference type="InterPro" id="IPR037026">
    <property type="entry name" value="Vgr_OB-fold_dom_sf"/>
</dbReference>
<name>A0A0A1IV17_9CAUD</name>
<reference evidence="3" key="1">
    <citation type="journal article" date="2015" name="PLoS ONE">
        <title>Investigation of a Large Collection of Pseudomonas aeruginosa Bacteriophages Collected from a Single Environmental Source in Abidjan, Cote d'Ivoire.</title>
        <authorList>
            <person name="Essoh C."/>
            <person name="Latino L."/>
            <person name="Midoux C."/>
            <person name="Blouin Y."/>
            <person name="Loukou G."/>
            <person name="Nguetta S.P."/>
            <person name="Lathro S."/>
            <person name="Cablanmian A."/>
            <person name="Kouassi A.K."/>
            <person name="Vergnaud G."/>
            <person name="Pourcel C."/>
        </authorList>
    </citation>
    <scope>NUCLEOTIDE SEQUENCE [LARGE SCALE GENOMIC DNA]</scope>
</reference>
<evidence type="ECO:0000313" key="3">
    <source>
        <dbReference type="Proteomes" id="UP000030225"/>
    </source>
</evidence>
<feature type="domain" description="Phage protein Gp138 N-terminal" evidence="1">
    <location>
        <begin position="35"/>
        <end position="125"/>
    </location>
</feature>
<dbReference type="InterPro" id="IPR041599">
    <property type="entry name" value="Gp138_N"/>
</dbReference>
<accession>A0A0A1IV17</accession>
<dbReference type="Pfam" id="PF18352">
    <property type="entry name" value="Gp138_N"/>
    <property type="match status" value="1"/>
</dbReference>
<dbReference type="Gene3D" id="2.40.50.230">
    <property type="entry name" value="Gp5 N-terminal domain"/>
    <property type="match status" value="1"/>
</dbReference>
<proteinExistence type="predicted"/>
<dbReference type="InterPro" id="IPR044033">
    <property type="entry name" value="GpV-like_apex"/>
</dbReference>
<protein>
    <submittedName>
        <fullName evidence="2">Putative baseplate protein</fullName>
    </submittedName>
</protein>
<dbReference type="Pfam" id="PF18946">
    <property type="entry name" value="Apex"/>
    <property type="match status" value="1"/>
</dbReference>
<evidence type="ECO:0000313" key="2">
    <source>
        <dbReference type="EMBL" id="CEF89566.1"/>
    </source>
</evidence>
<dbReference type="Proteomes" id="UP000030225">
    <property type="component" value="Segment"/>
</dbReference>